<comment type="caution">
    <text evidence="4">The sequence shown here is derived from an EMBL/GenBank/DDBJ whole genome shotgun (WGS) entry which is preliminary data.</text>
</comment>
<reference evidence="4" key="1">
    <citation type="submission" date="2019-05" db="EMBL/GenBank/DDBJ databases">
        <title>Annotation for the trematode Fasciolopsis buski.</title>
        <authorList>
            <person name="Choi Y.-J."/>
        </authorList>
    </citation>
    <scope>NUCLEOTIDE SEQUENCE</scope>
    <source>
        <strain evidence="4">HT</strain>
        <tissue evidence="4">Whole worm</tissue>
    </source>
</reference>
<keyword evidence="3" id="KW-0812">Transmembrane</keyword>
<dbReference type="EMBL" id="LUCM01003426">
    <property type="protein sequence ID" value="KAA0195831.1"/>
    <property type="molecule type" value="Genomic_DNA"/>
</dbReference>
<dbReference type="OrthoDB" id="1045822at2759"/>
<dbReference type="Pfam" id="PF04749">
    <property type="entry name" value="PLAC8"/>
    <property type="match status" value="1"/>
</dbReference>
<name>A0A8E0S3T7_9TREM</name>
<dbReference type="Proteomes" id="UP000728185">
    <property type="component" value="Unassembled WGS sequence"/>
</dbReference>
<evidence type="ECO:0000256" key="3">
    <source>
        <dbReference type="SAM" id="Phobius"/>
    </source>
</evidence>
<sequence length="258" mass="27788">MPYSAGVTAQPQMAPGRGHPDTTGQPQTTNTDATTVIITTQPSPAPVLTPSKRWDWHLFDVPDCGLFVMSWFCPCLVFGSTAQAIGHSYVLCCTFYLFTLMCPFFLPVHILLGCFFRERVRQRYRIRGNLCCDLLAYVLCCPCTLNQEALQADTEQRVQVNGAQGRNGVSIRLGPRVINLRSDRATAQSTGVGSTVTSGAQVPLLGPTVACAPVEQQIVSTSIQPAPVIQSMPSVPPYPTDQQSPIGFGIPATAPACT</sequence>
<evidence type="ECO:0000313" key="5">
    <source>
        <dbReference type="Proteomes" id="UP000728185"/>
    </source>
</evidence>
<proteinExistence type="inferred from homology"/>
<feature type="region of interest" description="Disordered" evidence="2">
    <location>
        <begin position="1"/>
        <end position="29"/>
    </location>
</feature>
<keyword evidence="5" id="KW-1185">Reference proteome</keyword>
<keyword evidence="3" id="KW-0472">Membrane</keyword>
<dbReference type="InterPro" id="IPR006461">
    <property type="entry name" value="PLAC_motif_containing"/>
</dbReference>
<dbReference type="NCBIfam" id="TIGR01571">
    <property type="entry name" value="A_thal_Cys_rich"/>
    <property type="match status" value="1"/>
</dbReference>
<evidence type="ECO:0000256" key="1">
    <source>
        <dbReference type="ARBA" id="ARBA00009024"/>
    </source>
</evidence>
<evidence type="ECO:0000256" key="2">
    <source>
        <dbReference type="SAM" id="MobiDB-lite"/>
    </source>
</evidence>
<gene>
    <name evidence="4" type="ORF">FBUS_05051</name>
</gene>
<dbReference type="AlphaFoldDB" id="A0A8E0S3T7"/>
<accession>A0A8E0S3T7</accession>
<evidence type="ECO:0000313" key="4">
    <source>
        <dbReference type="EMBL" id="KAA0195831.1"/>
    </source>
</evidence>
<evidence type="ECO:0008006" key="6">
    <source>
        <dbReference type="Google" id="ProtNLM"/>
    </source>
</evidence>
<dbReference type="PANTHER" id="PTHR15907">
    <property type="entry name" value="DUF614 FAMILY PROTEIN-RELATED"/>
    <property type="match status" value="1"/>
</dbReference>
<feature type="transmembrane region" description="Helical" evidence="3">
    <location>
        <begin position="95"/>
        <end position="116"/>
    </location>
</feature>
<organism evidence="4 5">
    <name type="scientific">Fasciolopsis buskii</name>
    <dbReference type="NCBI Taxonomy" id="27845"/>
    <lineage>
        <taxon>Eukaryota</taxon>
        <taxon>Metazoa</taxon>
        <taxon>Spiralia</taxon>
        <taxon>Lophotrochozoa</taxon>
        <taxon>Platyhelminthes</taxon>
        <taxon>Trematoda</taxon>
        <taxon>Digenea</taxon>
        <taxon>Plagiorchiida</taxon>
        <taxon>Echinostomata</taxon>
        <taxon>Echinostomatoidea</taxon>
        <taxon>Fasciolidae</taxon>
        <taxon>Fasciolopsis</taxon>
    </lineage>
</organism>
<comment type="similarity">
    <text evidence="1">Belongs to the cornifelin family.</text>
</comment>
<keyword evidence="3" id="KW-1133">Transmembrane helix</keyword>
<protein>
    <recommendedName>
        <fullName evidence="6">PLAC8 family protein</fullName>
    </recommendedName>
</protein>